<comment type="caution">
    <text evidence="2">The sequence shown here is derived from an EMBL/GenBank/DDBJ whole genome shotgun (WGS) entry which is preliminary data.</text>
</comment>
<dbReference type="EMBL" id="NVQR01000154">
    <property type="protein sequence ID" value="PCH58705.1"/>
    <property type="molecule type" value="Genomic_DNA"/>
</dbReference>
<protein>
    <submittedName>
        <fullName evidence="2">Uncharacterized protein</fullName>
    </submittedName>
</protein>
<keyword evidence="1" id="KW-0732">Signal</keyword>
<organism evidence="2 3">
    <name type="scientific">SAR86 cluster bacterium</name>
    <dbReference type="NCBI Taxonomy" id="2030880"/>
    <lineage>
        <taxon>Bacteria</taxon>
        <taxon>Pseudomonadati</taxon>
        <taxon>Pseudomonadota</taxon>
        <taxon>Gammaproteobacteria</taxon>
        <taxon>SAR86 cluster</taxon>
    </lineage>
</organism>
<evidence type="ECO:0000256" key="1">
    <source>
        <dbReference type="SAM" id="SignalP"/>
    </source>
</evidence>
<proteinExistence type="predicted"/>
<feature type="signal peptide" evidence="1">
    <location>
        <begin position="1"/>
        <end position="20"/>
    </location>
</feature>
<reference evidence="3" key="1">
    <citation type="submission" date="2017-08" db="EMBL/GenBank/DDBJ databases">
        <title>A dynamic microbial community with high functional redundancy inhabits the cold, oxic subseafloor aquifer.</title>
        <authorList>
            <person name="Tully B.J."/>
            <person name="Wheat C.G."/>
            <person name="Glazer B.T."/>
            <person name="Huber J.A."/>
        </authorList>
    </citation>
    <scope>NUCLEOTIDE SEQUENCE [LARGE SCALE GENOMIC DNA]</scope>
</reference>
<dbReference type="Proteomes" id="UP000218172">
    <property type="component" value="Unassembled WGS sequence"/>
</dbReference>
<name>A0A2A4MF30_9GAMM</name>
<sequence>MQKVFVAILLICLACNSVMGAESRSLSQEYDRSIDWYGVQLVIDGLGYKVSIYMNDMLIEHVFMDDEIKSEGIFQLQNTDAPNKKITPEKYKSIFSLNRGLNFLKIEYALVGKPIESNFAVIVHAGKMFTESIWKLTQIENPTETFVGVVEFEFHLPGDLSEDRLLF</sequence>
<dbReference type="AlphaFoldDB" id="A0A2A4MF30"/>
<accession>A0A2A4MF30</accession>
<feature type="chain" id="PRO_5012652794" evidence="1">
    <location>
        <begin position="21"/>
        <end position="167"/>
    </location>
</feature>
<evidence type="ECO:0000313" key="3">
    <source>
        <dbReference type="Proteomes" id="UP000218172"/>
    </source>
</evidence>
<gene>
    <name evidence="2" type="ORF">COC19_08265</name>
</gene>
<evidence type="ECO:0000313" key="2">
    <source>
        <dbReference type="EMBL" id="PCH58705.1"/>
    </source>
</evidence>